<keyword evidence="3" id="KW-1185">Reference proteome</keyword>
<protein>
    <submittedName>
        <fullName evidence="2">Uncharacterized protein</fullName>
    </submittedName>
</protein>
<proteinExistence type="predicted"/>
<comment type="caution">
    <text evidence="2">The sequence shown here is derived from an EMBL/GenBank/DDBJ whole genome shotgun (WGS) entry which is preliminary data.</text>
</comment>
<dbReference type="Proteomes" id="UP000530564">
    <property type="component" value="Unassembled WGS sequence"/>
</dbReference>
<name>A0A840A7W2_9CAUL</name>
<gene>
    <name evidence="2" type="ORF">GGQ61_004029</name>
</gene>
<organism evidence="2 3">
    <name type="scientific">Phenylobacterium haematophilum</name>
    <dbReference type="NCBI Taxonomy" id="98513"/>
    <lineage>
        <taxon>Bacteria</taxon>
        <taxon>Pseudomonadati</taxon>
        <taxon>Pseudomonadota</taxon>
        <taxon>Alphaproteobacteria</taxon>
        <taxon>Caulobacterales</taxon>
        <taxon>Caulobacteraceae</taxon>
        <taxon>Phenylobacterium</taxon>
    </lineage>
</organism>
<evidence type="ECO:0000313" key="3">
    <source>
        <dbReference type="Proteomes" id="UP000530564"/>
    </source>
</evidence>
<reference evidence="2 3" key="1">
    <citation type="submission" date="2020-08" db="EMBL/GenBank/DDBJ databases">
        <title>Genomic Encyclopedia of Type Strains, Phase IV (KMG-IV): sequencing the most valuable type-strain genomes for metagenomic binning, comparative biology and taxonomic classification.</title>
        <authorList>
            <person name="Goeker M."/>
        </authorList>
    </citation>
    <scope>NUCLEOTIDE SEQUENCE [LARGE SCALE GENOMIC DNA]</scope>
    <source>
        <strain evidence="2 3">DSM 21793</strain>
    </source>
</reference>
<dbReference type="RefSeq" id="WP_183776702.1">
    <property type="nucleotide sequence ID" value="NZ_JACIDK010000008.1"/>
</dbReference>
<accession>A0A840A7W2</accession>
<evidence type="ECO:0000256" key="1">
    <source>
        <dbReference type="SAM" id="MobiDB-lite"/>
    </source>
</evidence>
<dbReference type="EMBL" id="JACIDK010000008">
    <property type="protein sequence ID" value="MBB3893287.1"/>
    <property type="molecule type" value="Genomic_DNA"/>
</dbReference>
<feature type="region of interest" description="Disordered" evidence="1">
    <location>
        <begin position="1"/>
        <end position="57"/>
    </location>
</feature>
<evidence type="ECO:0000313" key="2">
    <source>
        <dbReference type="EMBL" id="MBB3893287.1"/>
    </source>
</evidence>
<dbReference type="AlphaFoldDB" id="A0A840A7W2"/>
<sequence length="57" mass="5935">MQKVDPPARAKPLAQKPAARPTQAVLQAELGIGRAAEPQARAKISPAPITPGRGERA</sequence>